<gene>
    <name evidence="8" type="primary">LOC106063293</name>
</gene>
<accession>A0A9W2ZGG2</accession>
<dbReference type="Pfam" id="PF00018">
    <property type="entry name" value="SH3_1"/>
    <property type="match status" value="4"/>
</dbReference>
<name>A0A9W2ZGG2_BIOGL</name>
<dbReference type="InterPro" id="IPR003646">
    <property type="entry name" value="SH3-like_bac-type"/>
</dbReference>
<dbReference type="InterPro" id="IPR036871">
    <property type="entry name" value="PX_dom_sf"/>
</dbReference>
<feature type="compositionally biased region" description="Basic and acidic residues" evidence="3">
    <location>
        <begin position="594"/>
        <end position="605"/>
    </location>
</feature>
<dbReference type="OMA" id="SHAIFYS"/>
<dbReference type="RefSeq" id="XP_055874038.1">
    <property type="nucleotide sequence ID" value="XM_056018063.1"/>
</dbReference>
<dbReference type="CDD" id="cd11856">
    <property type="entry name" value="SH3_p47phox_like"/>
    <property type="match status" value="2"/>
</dbReference>
<dbReference type="GeneID" id="106063293"/>
<feature type="compositionally biased region" description="Polar residues" evidence="3">
    <location>
        <begin position="810"/>
        <end position="820"/>
    </location>
</feature>
<dbReference type="Gene3D" id="2.30.30.40">
    <property type="entry name" value="SH3 Domains"/>
    <property type="match status" value="4"/>
</dbReference>
<evidence type="ECO:0000313" key="8">
    <source>
        <dbReference type="RefSeq" id="XP_055874038.1"/>
    </source>
</evidence>
<dbReference type="Proteomes" id="UP001165740">
    <property type="component" value="Chromosome 1"/>
</dbReference>
<feature type="domain" description="SH3" evidence="4">
    <location>
        <begin position="857"/>
        <end position="913"/>
    </location>
</feature>
<evidence type="ECO:0000259" key="6">
    <source>
        <dbReference type="PROSITE" id="PS51781"/>
    </source>
</evidence>
<dbReference type="InterPro" id="IPR051228">
    <property type="entry name" value="NADPH_Oxidase/PX-Domain"/>
</dbReference>
<evidence type="ECO:0000256" key="1">
    <source>
        <dbReference type="ARBA" id="ARBA00022443"/>
    </source>
</evidence>
<dbReference type="Pfam" id="PF00787">
    <property type="entry name" value="PX"/>
    <property type="match status" value="1"/>
</dbReference>
<feature type="compositionally biased region" description="Acidic residues" evidence="3">
    <location>
        <begin position="489"/>
        <end position="503"/>
    </location>
</feature>
<dbReference type="PROSITE" id="PS51781">
    <property type="entry name" value="SH3B"/>
    <property type="match status" value="1"/>
</dbReference>
<feature type="compositionally biased region" description="Low complexity" evidence="3">
    <location>
        <begin position="787"/>
        <end position="809"/>
    </location>
</feature>
<dbReference type="GO" id="GO:0035091">
    <property type="term" value="F:phosphatidylinositol binding"/>
    <property type="evidence" value="ECO:0007669"/>
    <property type="project" value="InterPro"/>
</dbReference>
<dbReference type="InterPro" id="IPR001683">
    <property type="entry name" value="PX_dom"/>
</dbReference>
<feature type="compositionally biased region" description="Basic and acidic residues" evidence="3">
    <location>
        <begin position="354"/>
        <end position="369"/>
    </location>
</feature>
<dbReference type="InterPro" id="IPR001452">
    <property type="entry name" value="SH3_domain"/>
</dbReference>
<protein>
    <submittedName>
        <fullName evidence="8">SH3 and PX domain-containing protein 2A-like isoform X1</fullName>
    </submittedName>
</protein>
<evidence type="ECO:0000256" key="3">
    <source>
        <dbReference type="SAM" id="MobiDB-lite"/>
    </source>
</evidence>
<feature type="domain" description="SH3" evidence="4">
    <location>
        <begin position="259"/>
        <end position="318"/>
    </location>
</feature>
<dbReference type="SUPFAM" id="SSF64268">
    <property type="entry name" value="PX domain"/>
    <property type="match status" value="1"/>
</dbReference>
<feature type="compositionally biased region" description="Low complexity" evidence="3">
    <location>
        <begin position="828"/>
        <end position="849"/>
    </location>
</feature>
<feature type="compositionally biased region" description="Polar residues" evidence="3">
    <location>
        <begin position="393"/>
        <end position="404"/>
    </location>
</feature>
<feature type="domain" description="PX" evidence="5">
    <location>
        <begin position="3"/>
        <end position="127"/>
    </location>
</feature>
<evidence type="ECO:0000313" key="7">
    <source>
        <dbReference type="Proteomes" id="UP001165740"/>
    </source>
</evidence>
<organism evidence="7 8">
    <name type="scientific">Biomphalaria glabrata</name>
    <name type="common">Bloodfluke planorb</name>
    <name type="synonym">Freshwater snail</name>
    <dbReference type="NCBI Taxonomy" id="6526"/>
    <lineage>
        <taxon>Eukaryota</taxon>
        <taxon>Metazoa</taxon>
        <taxon>Spiralia</taxon>
        <taxon>Lophotrochozoa</taxon>
        <taxon>Mollusca</taxon>
        <taxon>Gastropoda</taxon>
        <taxon>Heterobranchia</taxon>
        <taxon>Euthyneura</taxon>
        <taxon>Panpulmonata</taxon>
        <taxon>Hygrophila</taxon>
        <taxon>Lymnaeoidea</taxon>
        <taxon>Planorbidae</taxon>
        <taxon>Biomphalaria</taxon>
    </lineage>
</organism>
<dbReference type="Gene3D" id="3.30.1520.10">
    <property type="entry name" value="Phox-like domain"/>
    <property type="match status" value="1"/>
</dbReference>
<dbReference type="SMART" id="SM00326">
    <property type="entry name" value="SH3"/>
    <property type="match status" value="4"/>
</dbReference>
<dbReference type="SMART" id="SM00312">
    <property type="entry name" value="PX"/>
    <property type="match status" value="1"/>
</dbReference>
<keyword evidence="1 2" id="KW-0728">SH3 domain</keyword>
<feature type="domain" description="SH3" evidence="4">
    <location>
        <begin position="406"/>
        <end position="465"/>
    </location>
</feature>
<evidence type="ECO:0000259" key="5">
    <source>
        <dbReference type="PROSITE" id="PS50195"/>
    </source>
</evidence>
<dbReference type="PROSITE" id="PS50195">
    <property type="entry name" value="PX"/>
    <property type="match status" value="1"/>
</dbReference>
<feature type="compositionally biased region" description="Polar residues" evidence="3">
    <location>
        <begin position="555"/>
        <end position="567"/>
    </location>
</feature>
<dbReference type="PANTHER" id="PTHR15706">
    <property type="entry name" value="SH3 MULTIPLE DOMAIN"/>
    <property type="match status" value="1"/>
</dbReference>
<proteinExistence type="predicted"/>
<sequence length="913" mass="99205">MGKFVTEVQVINAEKRRLPNKYYVYVILVTWSDGSTLTIYRRYSRFFDLQTKLLDTFPIEGGALDPAQRVIPFLPGKIFFGRSQIKDVAMKRLKELNFYCQKLIELDPKISRCEDVLEFFEVEPEDLEVATNEADEGCPLYVDGMLIGGQDPVIRKPKLSLSLSLLGLSKLKISKDKKADSISSPKRLDGYVAIAEYTALSSGELSLYPGLKVEVLEKNENGWWFVNSEDAQGWVPSTYLEPEGGADPKSLVAPIATPGKEESFICIENFEAASTDELSLEKGAVVQVLQKNLDGWWLVRYKGREAYAPGTVLKKVSNPNTVSMVEKSQLSGVEIISSLHDVSNLLNQTSRPESQGDRSSHWPGKESLDQRASVIVKQRSLERGGNLMPPPRQNSVNKTSVPSSPTKTNVYVTISDFTDTVGDGLSFKKGQNVFVTEKSNTGWWYVKMGDKEGWVVSSYLLPLPENTSLKSDYELASLDEIDNNNSHDYDDEDWYVEPEDDGIETIPPPADNTAKRPLPALPANLEQPKASKPLPVLPAKKPEGFKLPTPPQKPGVSNNISQPSTKLQDVVLKPVSKPPDPPSKPTSNPVTHSEPQKKAGEERHSVGGSLDLASQLKAKFESRSGTAAPEVTEISISKPGPTKFGSPIIPQGIQILTPKESQESNQSLAVNLKPVPKPPPPSKLKPAGVIPSTAFKPVAQTGAKPLPSAVKPNPTSSKPTPPAPPLKLSIKPESNNNIPTKSNVKNLSSTFGASSSVEKTTSSAKPSLPGKPKPVLPSKACSSTPSAVNNKAGNQNVNNLVNNLSSKLNFGQSPLTNRASGTLEDKPATSSAKPPAAPKKPSAPAKSSAQTVTPVSPMVSMYIAISSFVAENEGELGFSEGDEIEVLEEQNDWSRIRCWDEEGWAPSSYLQKL</sequence>
<dbReference type="PROSITE" id="PS50002">
    <property type="entry name" value="SH3"/>
    <property type="match status" value="4"/>
</dbReference>
<feature type="region of interest" description="Disordered" evidence="3">
    <location>
        <begin position="482"/>
        <end position="853"/>
    </location>
</feature>
<feature type="domain" description="SH3b" evidence="6">
    <location>
        <begin position="398"/>
        <end position="464"/>
    </location>
</feature>
<dbReference type="AlphaFoldDB" id="A0A9W2ZGG2"/>
<feature type="domain" description="SH3" evidence="4">
    <location>
        <begin position="186"/>
        <end position="245"/>
    </location>
</feature>
<feature type="compositionally biased region" description="Polar residues" evidence="3">
    <location>
        <begin position="732"/>
        <end position="765"/>
    </location>
</feature>
<reference evidence="8" key="1">
    <citation type="submission" date="2025-08" db="UniProtKB">
        <authorList>
            <consortium name="RefSeq"/>
        </authorList>
    </citation>
    <scope>IDENTIFICATION</scope>
</reference>
<dbReference type="PANTHER" id="PTHR15706:SF26">
    <property type="entry name" value="SH3 AND PX DOMAIN-CONTAINING PROTEIN 2B"/>
    <property type="match status" value="1"/>
</dbReference>
<dbReference type="InterPro" id="IPR036028">
    <property type="entry name" value="SH3-like_dom_sf"/>
</dbReference>
<dbReference type="SUPFAM" id="SSF50044">
    <property type="entry name" value="SH3-domain"/>
    <property type="match status" value="4"/>
</dbReference>
<dbReference type="OrthoDB" id="10255964at2759"/>
<dbReference type="GO" id="GO:0005737">
    <property type="term" value="C:cytoplasm"/>
    <property type="evidence" value="ECO:0007669"/>
    <property type="project" value="TreeGrafter"/>
</dbReference>
<feature type="region of interest" description="Disordered" evidence="3">
    <location>
        <begin position="348"/>
        <end position="404"/>
    </location>
</feature>
<evidence type="ECO:0000256" key="2">
    <source>
        <dbReference type="PROSITE-ProRule" id="PRU00192"/>
    </source>
</evidence>
<keyword evidence="7" id="KW-1185">Reference proteome</keyword>
<evidence type="ECO:0000259" key="4">
    <source>
        <dbReference type="PROSITE" id="PS50002"/>
    </source>
</evidence>